<accession>A0A1V9ZYU0</accession>
<comment type="caution">
    <text evidence="1">The sequence shown here is derived from an EMBL/GenBank/DDBJ whole genome shotgun (WGS) entry which is preliminary data.</text>
</comment>
<dbReference type="EMBL" id="JNBS01000962">
    <property type="protein sequence ID" value="OQS03193.1"/>
    <property type="molecule type" value="Genomic_DNA"/>
</dbReference>
<organism evidence="1 2">
    <name type="scientific">Thraustotheca clavata</name>
    <dbReference type="NCBI Taxonomy" id="74557"/>
    <lineage>
        <taxon>Eukaryota</taxon>
        <taxon>Sar</taxon>
        <taxon>Stramenopiles</taxon>
        <taxon>Oomycota</taxon>
        <taxon>Saprolegniomycetes</taxon>
        <taxon>Saprolegniales</taxon>
        <taxon>Achlyaceae</taxon>
        <taxon>Thraustotheca</taxon>
    </lineage>
</organism>
<evidence type="ECO:0000313" key="2">
    <source>
        <dbReference type="Proteomes" id="UP000243217"/>
    </source>
</evidence>
<gene>
    <name evidence="1" type="ORF">THRCLA_04507</name>
</gene>
<dbReference type="AlphaFoldDB" id="A0A1V9ZYU0"/>
<dbReference type="OrthoDB" id="289038at2759"/>
<proteinExistence type="predicted"/>
<feature type="non-terminal residue" evidence="1">
    <location>
        <position position="1100"/>
    </location>
</feature>
<evidence type="ECO:0000313" key="1">
    <source>
        <dbReference type="EMBL" id="OQS03193.1"/>
    </source>
</evidence>
<sequence length="1100" mass="126043">MGDQEPANAVARLIAAGNALDAWKALNPHNDVFWKDVDGPNQSLPKPEASAEWRKSIGFADWIDAVNPKDRQWSRAQIIEEHEEMLRISFEHDVEDDIWVDRQSPDIAPDGSWLHEPWRTSLKVSDVVDCLDTSLLWYTSTVLALQDGKAFIGYRVYSPSGDQFDERGRYSGYGAEFDEWIKLKSYRLARAYTKADIAQSVLTQISRLPEADEKHIYANLQSSQRCQSPSLIDALNRFGEVQGFQLVLKLIPSLSLADLRTFLDELMDITEYFTQPFASVYVIDVYNAITANLLEQLKADVRNMSMEVIQNWVLRLQRLLSVILNVAKASLRLDTWLWQVYMIYVRSSLLERQFQGVQRIVEMLQGFSQHKKNHLTVEILSEWYIRDGIVEVLLGSHEEVLQRSMEIFRFGMQYNVISVPQMWSIVLNPSVEKSRISLLYSFLTEMAYVLAKEQLLELWALLQQFDINLYTDDTVTWLVRLDKWMGIRNATRNEGPTTTDLLWSIIKHPTLPPSVRVSAENGLIDVLKTINFPKTRLLHVVICIENLPQQLAITSSLDIAQALLDQFPLVSYSAYTISRAQAFVELNAQVPVVSSVLSVIPVEPQAAFKFLTYTIPLQLKLTDDELRQILTLEYRHDTLFTFLNSICSSLPFEQATFVFEWFLEDSASFSKWNLVHYRCFEQYFLSINQAHGHLNRSLWEDSSSYCQVLVIPHRVLGIEALWEIAFFADNLDTVSAVIPCLHALYQDTHSTQVQEEYMDQCCQHAKIAISTMNVQSIQRSMMLLQHMVGKWEEQEICTPATRPHNTQGASSAVSLVWNGTTTEISATTTIGEVMQLIAQVWKVPVDVVLLNWPDTTRTHRLPSFQVHAHRGMFPPLIEAKTSTLLPAVADIVSSWYPNRESIIEKYSNTNVYHMFKGHNDGINFDMDEWLQFFSSLASLYPALLWEQLVECGYPPQQKSLRLRLISNYFPLFIDILQILKQEQDLVAVKAVWTLLQRLPSYPPYLESIDPDLTLNNEYLLLYKLQLIAADAGLVTPQIVAELDKLILHPSLSLEARAYILLVLQAHTILDIPRLMELFTLCTQTPDMTSLEILQIVQSTC</sequence>
<dbReference type="STRING" id="74557.A0A1V9ZYU0"/>
<protein>
    <submittedName>
        <fullName evidence="1">Uncharacterized protein</fullName>
    </submittedName>
</protein>
<name>A0A1V9ZYU0_9STRA</name>
<dbReference type="Gene3D" id="2.30.30.140">
    <property type="match status" value="1"/>
</dbReference>
<keyword evidence="2" id="KW-1185">Reference proteome</keyword>
<dbReference type="Proteomes" id="UP000243217">
    <property type="component" value="Unassembled WGS sequence"/>
</dbReference>
<reference evidence="1 2" key="1">
    <citation type="journal article" date="2014" name="Genome Biol. Evol.">
        <title>The secreted proteins of Achlya hypogyna and Thraustotheca clavata identify the ancestral oomycete secretome and reveal gene acquisitions by horizontal gene transfer.</title>
        <authorList>
            <person name="Misner I."/>
            <person name="Blouin N."/>
            <person name="Leonard G."/>
            <person name="Richards T.A."/>
            <person name="Lane C.E."/>
        </authorList>
    </citation>
    <scope>NUCLEOTIDE SEQUENCE [LARGE SCALE GENOMIC DNA]</scope>
    <source>
        <strain evidence="1 2">ATCC 34112</strain>
    </source>
</reference>